<dbReference type="RefSeq" id="WP_132926653.1">
    <property type="nucleotide sequence ID" value="NZ_SJOI01000001.1"/>
</dbReference>
<gene>
    <name evidence="1" type="ORF">EZJ58_5189</name>
</gene>
<evidence type="ECO:0000313" key="2">
    <source>
        <dbReference type="Proteomes" id="UP000294555"/>
    </source>
</evidence>
<accession>A0A4R1NH29</accession>
<dbReference type="AlphaFoldDB" id="A0A4R1NH29"/>
<reference evidence="1 2" key="1">
    <citation type="submission" date="2019-02" db="EMBL/GenBank/DDBJ databases">
        <title>Investigation of anaerobic lignin degradation for improved lignocellulosic biofuels.</title>
        <authorList>
            <person name="Deangelis K."/>
        </authorList>
    </citation>
    <scope>NUCLEOTIDE SEQUENCE [LARGE SCALE GENOMIC DNA]</scope>
    <source>
        <strain evidence="1 2">159R</strain>
    </source>
</reference>
<dbReference type="OrthoDB" id="9905864at2"/>
<name>A0A4R1NH29_9GAMM</name>
<keyword evidence="2" id="KW-1185">Reference proteome</keyword>
<proteinExistence type="predicted"/>
<organism evidence="1 2">
    <name type="scientific">Sodalis ligni</name>
    <dbReference type="NCBI Taxonomy" id="2697027"/>
    <lineage>
        <taxon>Bacteria</taxon>
        <taxon>Pseudomonadati</taxon>
        <taxon>Pseudomonadota</taxon>
        <taxon>Gammaproteobacteria</taxon>
        <taxon>Enterobacterales</taxon>
        <taxon>Bruguierivoracaceae</taxon>
        <taxon>Sodalis</taxon>
    </lineage>
</organism>
<sequence>MTKFIYDTKSIMQQAWALTRKRVAQGRKEPISKIFASALRQSWAKAKSAAQDFELYEEYKPDALKMGRYIELAETAERNGLKHGQSWICEENNCGRHNFQRAPRSWVGQSVCYVYAN</sequence>
<comment type="caution">
    <text evidence="1">The sequence shown here is derived from an EMBL/GenBank/DDBJ whole genome shotgun (WGS) entry which is preliminary data.</text>
</comment>
<protein>
    <submittedName>
        <fullName evidence="1">Uncharacterized protein</fullName>
    </submittedName>
</protein>
<evidence type="ECO:0000313" key="1">
    <source>
        <dbReference type="EMBL" id="TCL06892.1"/>
    </source>
</evidence>
<dbReference type="EMBL" id="SJOI01000001">
    <property type="protein sequence ID" value="TCL06892.1"/>
    <property type="molecule type" value="Genomic_DNA"/>
</dbReference>
<dbReference type="Proteomes" id="UP000294555">
    <property type="component" value="Unassembled WGS sequence"/>
</dbReference>